<feature type="transmembrane region" description="Helical" evidence="6">
    <location>
        <begin position="21"/>
        <end position="42"/>
    </location>
</feature>
<feature type="transmembrane region" description="Helical" evidence="6">
    <location>
        <begin position="121"/>
        <end position="141"/>
    </location>
</feature>
<feature type="transmembrane region" description="Helical" evidence="6">
    <location>
        <begin position="93"/>
        <end position="114"/>
    </location>
</feature>
<proteinExistence type="predicted"/>
<feature type="transmembrane region" description="Helical" evidence="6">
    <location>
        <begin position="272"/>
        <end position="291"/>
    </location>
</feature>
<evidence type="ECO:0000256" key="6">
    <source>
        <dbReference type="SAM" id="Phobius"/>
    </source>
</evidence>
<feature type="transmembrane region" description="Helical" evidence="6">
    <location>
        <begin position="147"/>
        <end position="166"/>
    </location>
</feature>
<dbReference type="PANTHER" id="PTHR47089:SF1">
    <property type="entry name" value="GUANOSINE ABC TRANSPORTER PERMEASE PROTEIN NUPP"/>
    <property type="match status" value="1"/>
</dbReference>
<feature type="transmembrane region" description="Helical" evidence="6">
    <location>
        <begin position="223"/>
        <end position="241"/>
    </location>
</feature>
<dbReference type="CDD" id="cd06580">
    <property type="entry name" value="TM_PBP1_transp_TpRbsC_like"/>
    <property type="match status" value="1"/>
</dbReference>
<evidence type="ECO:0000256" key="1">
    <source>
        <dbReference type="ARBA" id="ARBA00004651"/>
    </source>
</evidence>
<keyword evidence="3 6" id="KW-0812">Transmembrane</keyword>
<sequence length="397" mass="41075">MPATPAPVPARAPASRRWVSLVVTLISFVLAFVTGAIVMVVADPEVLGKFAYFFNAPGDALGASWDKISTAYSALLRGSVGSWLAITETTAQAAPLICAGLGVALAFRAGLFNIGAQGQAIWGAIFGAWIGFTIKGLPWFIHIPIALALAMVFGALWGAIAGFLKAKTGAHEVIVTIMLNYIALYMLQFLLTTPMLQQPGRSDPISSVVEFSATMPRLAGTRLTLGFFIALAAAVAVWWLLERTTLGFRIRAVGLNPHAAATAGMSVSRTTIVAMAIAGSLAGLAGAQAVLTPTLLTGFPTQLSLGIVGTVGFDAITVALLGRSRPLGVVLAGLLFGALKAGGLTMAAEAQTPSDLTNLIQALIVLFVAAPAFVLWLVPGLREKRPGADITAKAATA</sequence>
<dbReference type="Pfam" id="PF02653">
    <property type="entry name" value="BPD_transp_2"/>
    <property type="match status" value="1"/>
</dbReference>
<organism evidence="7 8">
    <name type="scientific">Tessaracoccus antarcticus</name>
    <dbReference type="NCBI Taxonomy" id="2479848"/>
    <lineage>
        <taxon>Bacteria</taxon>
        <taxon>Bacillati</taxon>
        <taxon>Actinomycetota</taxon>
        <taxon>Actinomycetes</taxon>
        <taxon>Propionibacteriales</taxon>
        <taxon>Propionibacteriaceae</taxon>
        <taxon>Tessaracoccus</taxon>
    </lineage>
</organism>
<keyword evidence="5 6" id="KW-0472">Membrane</keyword>
<gene>
    <name evidence="7" type="ORF">EAX62_14515</name>
</gene>
<evidence type="ECO:0000313" key="7">
    <source>
        <dbReference type="EMBL" id="RMB58475.1"/>
    </source>
</evidence>
<dbReference type="GO" id="GO:0005886">
    <property type="term" value="C:plasma membrane"/>
    <property type="evidence" value="ECO:0007669"/>
    <property type="project" value="UniProtKB-SubCell"/>
</dbReference>
<dbReference type="AlphaFoldDB" id="A0A3M0G144"/>
<dbReference type="InterPro" id="IPR001851">
    <property type="entry name" value="ABC_transp_permease"/>
</dbReference>
<dbReference type="OrthoDB" id="45037at2"/>
<evidence type="ECO:0000313" key="8">
    <source>
        <dbReference type="Proteomes" id="UP000275256"/>
    </source>
</evidence>
<keyword evidence="2" id="KW-1003">Cell membrane</keyword>
<evidence type="ECO:0000256" key="5">
    <source>
        <dbReference type="ARBA" id="ARBA00023136"/>
    </source>
</evidence>
<keyword evidence="8" id="KW-1185">Reference proteome</keyword>
<protein>
    <submittedName>
        <fullName evidence="7">ABC transporter permease</fullName>
    </submittedName>
</protein>
<feature type="transmembrane region" description="Helical" evidence="6">
    <location>
        <begin position="329"/>
        <end position="347"/>
    </location>
</feature>
<reference evidence="7 8" key="1">
    <citation type="submission" date="2018-10" db="EMBL/GenBank/DDBJ databases">
        <title>Tessaracoccus antarcticuss sp. nov., isolated from sediment.</title>
        <authorList>
            <person name="Zhou L.Y."/>
            <person name="Du Z.J."/>
        </authorList>
    </citation>
    <scope>NUCLEOTIDE SEQUENCE [LARGE SCALE GENOMIC DNA]</scope>
    <source>
        <strain evidence="7 8">JDX10</strain>
    </source>
</reference>
<feature type="transmembrane region" description="Helical" evidence="6">
    <location>
        <begin position="359"/>
        <end position="378"/>
    </location>
</feature>
<comment type="subcellular location">
    <subcellularLocation>
        <location evidence="1">Cell membrane</location>
        <topology evidence="1">Multi-pass membrane protein</topology>
    </subcellularLocation>
</comment>
<dbReference type="Proteomes" id="UP000275256">
    <property type="component" value="Unassembled WGS sequence"/>
</dbReference>
<dbReference type="GO" id="GO:0022857">
    <property type="term" value="F:transmembrane transporter activity"/>
    <property type="evidence" value="ECO:0007669"/>
    <property type="project" value="InterPro"/>
</dbReference>
<keyword evidence="4 6" id="KW-1133">Transmembrane helix</keyword>
<feature type="transmembrane region" description="Helical" evidence="6">
    <location>
        <begin position="173"/>
        <end position="191"/>
    </location>
</feature>
<name>A0A3M0G144_9ACTN</name>
<comment type="caution">
    <text evidence="7">The sequence shown here is derived from an EMBL/GenBank/DDBJ whole genome shotgun (WGS) entry which is preliminary data.</text>
</comment>
<accession>A0A3M0G144</accession>
<evidence type="ECO:0000256" key="3">
    <source>
        <dbReference type="ARBA" id="ARBA00022692"/>
    </source>
</evidence>
<dbReference type="PANTHER" id="PTHR47089">
    <property type="entry name" value="ABC TRANSPORTER, PERMEASE PROTEIN"/>
    <property type="match status" value="1"/>
</dbReference>
<dbReference type="EMBL" id="REFW01000004">
    <property type="protein sequence ID" value="RMB58475.1"/>
    <property type="molecule type" value="Genomic_DNA"/>
</dbReference>
<feature type="transmembrane region" description="Helical" evidence="6">
    <location>
        <begin position="303"/>
        <end position="322"/>
    </location>
</feature>
<evidence type="ECO:0000256" key="2">
    <source>
        <dbReference type="ARBA" id="ARBA00022475"/>
    </source>
</evidence>
<evidence type="ECO:0000256" key="4">
    <source>
        <dbReference type="ARBA" id="ARBA00022989"/>
    </source>
</evidence>